<comment type="caution">
    <text evidence="2">The sequence shown here is derived from an EMBL/GenBank/DDBJ whole genome shotgun (WGS) entry which is preliminary data.</text>
</comment>
<protein>
    <submittedName>
        <fullName evidence="2">Uncharacterized protein</fullName>
    </submittedName>
</protein>
<accession>A0A399QQH2</accession>
<gene>
    <name evidence="2" type="ORF">D1224_14975</name>
</gene>
<dbReference type="RefSeq" id="WP_119380742.1">
    <property type="nucleotide sequence ID" value="NZ_QWGB01000014.1"/>
</dbReference>
<sequence>MFYVKNLVNTTIMVLLAAAILAFAPEEVQRYVLPICGFVGILVHTLWQPLRFYHNLTLKEAKVKFPSLYVMYWTGYIFSIVILALMSLIIYQNG</sequence>
<keyword evidence="1" id="KW-0812">Transmembrane</keyword>
<dbReference type="EMBL" id="QWGB01000014">
    <property type="protein sequence ID" value="RIJ20425.1"/>
    <property type="molecule type" value="Genomic_DNA"/>
</dbReference>
<dbReference type="Proteomes" id="UP000265431">
    <property type="component" value="Unassembled WGS sequence"/>
</dbReference>
<keyword evidence="3" id="KW-1185">Reference proteome</keyword>
<name>A0A399QQH2_9PROT</name>
<evidence type="ECO:0000313" key="3">
    <source>
        <dbReference type="Proteomes" id="UP000265431"/>
    </source>
</evidence>
<organism evidence="2 3">
    <name type="scientific">Henriciella barbarensis</name>
    <dbReference type="NCBI Taxonomy" id="86342"/>
    <lineage>
        <taxon>Bacteria</taxon>
        <taxon>Pseudomonadati</taxon>
        <taxon>Pseudomonadota</taxon>
        <taxon>Alphaproteobacteria</taxon>
        <taxon>Hyphomonadales</taxon>
        <taxon>Hyphomonadaceae</taxon>
        <taxon>Henriciella</taxon>
    </lineage>
</organism>
<keyword evidence="1" id="KW-0472">Membrane</keyword>
<keyword evidence="1" id="KW-1133">Transmembrane helix</keyword>
<feature type="transmembrane region" description="Helical" evidence="1">
    <location>
        <begin position="70"/>
        <end position="91"/>
    </location>
</feature>
<evidence type="ECO:0000313" key="2">
    <source>
        <dbReference type="EMBL" id="RIJ20425.1"/>
    </source>
</evidence>
<reference evidence="2 3" key="1">
    <citation type="submission" date="2018-08" db="EMBL/GenBank/DDBJ databases">
        <title>Henriciella mobilis sp. nov., isolated from seawater.</title>
        <authorList>
            <person name="Cheng H."/>
            <person name="Wu Y.-H."/>
            <person name="Xu X.-W."/>
            <person name="Guo L.-L."/>
        </authorList>
    </citation>
    <scope>NUCLEOTIDE SEQUENCE [LARGE SCALE GENOMIC DNA]</scope>
    <source>
        <strain evidence="2 3">CCUG66934</strain>
    </source>
</reference>
<feature type="transmembrane region" description="Helical" evidence="1">
    <location>
        <begin position="31"/>
        <end position="50"/>
    </location>
</feature>
<proteinExistence type="predicted"/>
<evidence type="ECO:0000256" key="1">
    <source>
        <dbReference type="SAM" id="Phobius"/>
    </source>
</evidence>
<feature type="transmembrane region" description="Helical" evidence="1">
    <location>
        <begin position="6"/>
        <end position="24"/>
    </location>
</feature>
<dbReference type="AlphaFoldDB" id="A0A399QQH2"/>